<gene>
    <name evidence="2" type="ORF">KDM92_06100</name>
</gene>
<protein>
    <submittedName>
        <fullName evidence="2">YdeI/OmpD-associated family protein</fullName>
    </submittedName>
</protein>
<keyword evidence="3" id="KW-1185">Reference proteome</keyword>
<dbReference type="EMBL" id="JAGSPM010000003">
    <property type="protein sequence ID" value="MBR7746147.1"/>
    <property type="molecule type" value="Genomic_DNA"/>
</dbReference>
<organism evidence="2 3">
    <name type="scientific">Undibacterium baiyunense</name>
    <dbReference type="NCBI Taxonomy" id="2828731"/>
    <lineage>
        <taxon>Bacteria</taxon>
        <taxon>Pseudomonadati</taxon>
        <taxon>Pseudomonadota</taxon>
        <taxon>Betaproteobacteria</taxon>
        <taxon>Burkholderiales</taxon>
        <taxon>Oxalobacteraceae</taxon>
        <taxon>Undibacterium</taxon>
    </lineage>
</organism>
<accession>A0A941DFU1</accession>
<sequence>MKKTDTRIDTYIENCADFAQPILRHIRAMVHQHCPDVSETIKWSMPHFEYKGSIFCHFAAFKKHCALGFWYGELLQIDSKLEKAMGQFGRITSLSELPDDAAFIQLLKQAMQLHDSGAKLPSRNKDKNEQKDLEIPPDFLSELQKNAAAMATFDAFPYSQKKEYVAWYTEAKTDATRAKRLQQAIDWMAEGKRRNWKYEKC</sequence>
<dbReference type="Gene3D" id="3.90.1150.200">
    <property type="match status" value="1"/>
</dbReference>
<dbReference type="Pfam" id="PF08818">
    <property type="entry name" value="DUF1801"/>
    <property type="match status" value="1"/>
</dbReference>
<feature type="domain" description="YdhG-like" evidence="1">
    <location>
        <begin position="20"/>
        <end position="111"/>
    </location>
</feature>
<comment type="caution">
    <text evidence="2">The sequence shown here is derived from an EMBL/GenBank/DDBJ whole genome shotgun (WGS) entry which is preliminary data.</text>
</comment>
<reference evidence="2 3" key="1">
    <citation type="submission" date="2021-04" db="EMBL/GenBank/DDBJ databases">
        <title>novel species isolated from subtropical streams in China.</title>
        <authorList>
            <person name="Lu H."/>
        </authorList>
    </citation>
    <scope>NUCLEOTIDE SEQUENCE [LARGE SCALE GENOMIC DNA]</scope>
    <source>
        <strain evidence="2 3">BYS107W</strain>
    </source>
</reference>
<name>A0A941DFU1_9BURK</name>
<dbReference type="RefSeq" id="WP_212683519.1">
    <property type="nucleotide sequence ID" value="NZ_JAGSPM010000003.1"/>
</dbReference>
<evidence type="ECO:0000313" key="2">
    <source>
        <dbReference type="EMBL" id="MBR7746147.1"/>
    </source>
</evidence>
<dbReference type="Pfam" id="PF13376">
    <property type="entry name" value="OmdA"/>
    <property type="match status" value="1"/>
</dbReference>
<dbReference type="AlphaFoldDB" id="A0A941DFU1"/>
<evidence type="ECO:0000313" key="3">
    <source>
        <dbReference type="Proteomes" id="UP000680158"/>
    </source>
</evidence>
<evidence type="ECO:0000259" key="1">
    <source>
        <dbReference type="Pfam" id="PF08818"/>
    </source>
</evidence>
<dbReference type="InterPro" id="IPR014922">
    <property type="entry name" value="YdhG-like"/>
</dbReference>
<dbReference type="Proteomes" id="UP000680158">
    <property type="component" value="Unassembled WGS sequence"/>
</dbReference>
<dbReference type="SUPFAM" id="SSF159888">
    <property type="entry name" value="YdhG-like"/>
    <property type="match status" value="1"/>
</dbReference>
<proteinExistence type="predicted"/>